<proteinExistence type="predicted"/>
<accession>A0A9N9KF28</accession>
<feature type="non-terminal residue" evidence="1">
    <location>
        <position position="48"/>
    </location>
</feature>
<name>A0A9N9KF28_9GLOM</name>
<dbReference type="AlphaFoldDB" id="A0A9N9KF28"/>
<evidence type="ECO:0000313" key="2">
    <source>
        <dbReference type="Proteomes" id="UP000789405"/>
    </source>
</evidence>
<feature type="non-terminal residue" evidence="1">
    <location>
        <position position="1"/>
    </location>
</feature>
<organism evidence="1 2">
    <name type="scientific">Dentiscutata erythropus</name>
    <dbReference type="NCBI Taxonomy" id="1348616"/>
    <lineage>
        <taxon>Eukaryota</taxon>
        <taxon>Fungi</taxon>
        <taxon>Fungi incertae sedis</taxon>
        <taxon>Mucoromycota</taxon>
        <taxon>Glomeromycotina</taxon>
        <taxon>Glomeromycetes</taxon>
        <taxon>Diversisporales</taxon>
        <taxon>Gigasporaceae</taxon>
        <taxon>Dentiscutata</taxon>
    </lineage>
</organism>
<dbReference type="Proteomes" id="UP000789405">
    <property type="component" value="Unassembled WGS sequence"/>
</dbReference>
<evidence type="ECO:0000313" key="1">
    <source>
        <dbReference type="EMBL" id="CAG8827334.1"/>
    </source>
</evidence>
<comment type="caution">
    <text evidence="1">The sequence shown here is derived from an EMBL/GenBank/DDBJ whole genome shotgun (WGS) entry which is preliminary data.</text>
</comment>
<dbReference type="OrthoDB" id="2445623at2759"/>
<sequence length="48" mass="5803">DWICFNLVEHYHATSGQKELKKVIDYIKKDLQKVADFDSEFEILDDWK</sequence>
<protein>
    <submittedName>
        <fullName evidence="1">10855_t:CDS:1</fullName>
    </submittedName>
</protein>
<keyword evidence="2" id="KW-1185">Reference proteome</keyword>
<dbReference type="EMBL" id="CAJVPY010069521">
    <property type="protein sequence ID" value="CAG8827334.1"/>
    <property type="molecule type" value="Genomic_DNA"/>
</dbReference>
<reference evidence="1" key="1">
    <citation type="submission" date="2021-06" db="EMBL/GenBank/DDBJ databases">
        <authorList>
            <person name="Kallberg Y."/>
            <person name="Tangrot J."/>
            <person name="Rosling A."/>
        </authorList>
    </citation>
    <scope>NUCLEOTIDE SEQUENCE</scope>
    <source>
        <strain evidence="1">MA453B</strain>
    </source>
</reference>
<gene>
    <name evidence="1" type="ORF">DERYTH_LOCUS28272</name>
</gene>